<evidence type="ECO:0000259" key="6">
    <source>
        <dbReference type="PROSITE" id="PS51005"/>
    </source>
</evidence>
<dbReference type="InterPro" id="IPR003441">
    <property type="entry name" value="NAC-dom"/>
</dbReference>
<dbReference type="SUPFAM" id="SSF101941">
    <property type="entry name" value="NAC domain"/>
    <property type="match status" value="1"/>
</dbReference>
<dbReference type="Proteomes" id="UP000306102">
    <property type="component" value="Unassembled WGS sequence"/>
</dbReference>
<comment type="caution">
    <text evidence="7">The sequence shown here is derived from an EMBL/GenBank/DDBJ whole genome shotgun (WGS) entry which is preliminary data.</text>
</comment>
<keyword evidence="3" id="KW-0804">Transcription</keyword>
<dbReference type="InterPro" id="IPR036093">
    <property type="entry name" value="NAC_dom_sf"/>
</dbReference>
<feature type="transmembrane region" description="Helical" evidence="5">
    <location>
        <begin position="575"/>
        <end position="597"/>
    </location>
</feature>
<keyword evidence="5" id="KW-0812">Transmembrane</keyword>
<evidence type="ECO:0000313" key="7">
    <source>
        <dbReference type="EMBL" id="THG23576.1"/>
    </source>
</evidence>
<evidence type="ECO:0000256" key="2">
    <source>
        <dbReference type="ARBA" id="ARBA00023125"/>
    </source>
</evidence>
<keyword evidence="1" id="KW-0805">Transcription regulation</keyword>
<evidence type="ECO:0000313" key="8">
    <source>
        <dbReference type="Proteomes" id="UP000306102"/>
    </source>
</evidence>
<feature type="domain" description="NAC" evidence="6">
    <location>
        <begin position="12"/>
        <end position="188"/>
    </location>
</feature>
<evidence type="ECO:0000256" key="4">
    <source>
        <dbReference type="ARBA" id="ARBA00023242"/>
    </source>
</evidence>
<dbReference type="EMBL" id="SDRB02000248">
    <property type="protein sequence ID" value="THG23576.1"/>
    <property type="molecule type" value="Genomic_DNA"/>
</dbReference>
<dbReference type="Pfam" id="PF02365">
    <property type="entry name" value="NAM"/>
    <property type="match status" value="1"/>
</dbReference>
<dbReference type="GO" id="GO:0006355">
    <property type="term" value="P:regulation of DNA-templated transcription"/>
    <property type="evidence" value="ECO:0007669"/>
    <property type="project" value="InterPro"/>
</dbReference>
<keyword evidence="5" id="KW-1133">Transmembrane helix</keyword>
<evidence type="ECO:0000256" key="5">
    <source>
        <dbReference type="SAM" id="Phobius"/>
    </source>
</evidence>
<keyword evidence="5" id="KW-0472">Membrane</keyword>
<keyword evidence="2" id="KW-0238">DNA-binding</keyword>
<keyword evidence="8" id="KW-1185">Reference proteome</keyword>
<protein>
    <recommendedName>
        <fullName evidence="6">NAC domain-containing protein</fullName>
    </recommendedName>
</protein>
<organism evidence="7 8">
    <name type="scientific">Camellia sinensis var. sinensis</name>
    <name type="common">China tea</name>
    <dbReference type="NCBI Taxonomy" id="542762"/>
    <lineage>
        <taxon>Eukaryota</taxon>
        <taxon>Viridiplantae</taxon>
        <taxon>Streptophyta</taxon>
        <taxon>Embryophyta</taxon>
        <taxon>Tracheophyta</taxon>
        <taxon>Spermatophyta</taxon>
        <taxon>Magnoliopsida</taxon>
        <taxon>eudicotyledons</taxon>
        <taxon>Gunneridae</taxon>
        <taxon>Pentapetalae</taxon>
        <taxon>asterids</taxon>
        <taxon>Ericales</taxon>
        <taxon>Theaceae</taxon>
        <taxon>Camellia</taxon>
    </lineage>
</organism>
<dbReference type="Gene3D" id="2.170.150.80">
    <property type="entry name" value="NAC domain"/>
    <property type="match status" value="1"/>
</dbReference>
<reference evidence="7 8" key="1">
    <citation type="journal article" date="2018" name="Proc. Natl. Acad. Sci. U.S.A.">
        <title>Draft genome sequence of Camellia sinensis var. sinensis provides insights into the evolution of the tea genome and tea quality.</title>
        <authorList>
            <person name="Wei C."/>
            <person name="Yang H."/>
            <person name="Wang S."/>
            <person name="Zhao J."/>
            <person name="Liu C."/>
            <person name="Gao L."/>
            <person name="Xia E."/>
            <person name="Lu Y."/>
            <person name="Tai Y."/>
            <person name="She G."/>
            <person name="Sun J."/>
            <person name="Cao H."/>
            <person name="Tong W."/>
            <person name="Gao Q."/>
            <person name="Li Y."/>
            <person name="Deng W."/>
            <person name="Jiang X."/>
            <person name="Wang W."/>
            <person name="Chen Q."/>
            <person name="Zhang S."/>
            <person name="Li H."/>
            <person name="Wu J."/>
            <person name="Wang P."/>
            <person name="Li P."/>
            <person name="Shi C."/>
            <person name="Zheng F."/>
            <person name="Jian J."/>
            <person name="Huang B."/>
            <person name="Shan D."/>
            <person name="Shi M."/>
            <person name="Fang C."/>
            <person name="Yue Y."/>
            <person name="Li F."/>
            <person name="Li D."/>
            <person name="Wei S."/>
            <person name="Han B."/>
            <person name="Jiang C."/>
            <person name="Yin Y."/>
            <person name="Xia T."/>
            <person name="Zhang Z."/>
            <person name="Bennetzen J.L."/>
            <person name="Zhao S."/>
            <person name="Wan X."/>
        </authorList>
    </citation>
    <scope>NUCLEOTIDE SEQUENCE [LARGE SCALE GENOMIC DNA]</scope>
    <source>
        <strain evidence="8">cv. Shuchazao</strain>
        <tissue evidence="7">Leaf</tissue>
    </source>
</reference>
<sequence>MGSDPASSTASLAPGFRFHPTDEELVRYYLKRKVCRKPFRFEAISDIDVYKLLFTSLHRLGIFQSLNHSFSLSRFGAFSHELKYGKSRLKSRDLEWYFFSVLDKKYGNGSRTNRATGRGYWKTTGKDRPVHHKSRTVGMKKTLVYHSGRAPRGDRTNWVMHEYRLVDEELEKAGIAQDSFVLCRIFQKSGSGPKNGEQYGAPFIEEEWEDDELVMIPGEEAADEVAVHDDAYRDGIDLEQILDADIPLEHVPLPLSFNYEDNSSHVQKPVDFVDHAQKLLVGMGESYCVPEQPDGQNLFDLPVQKDMDAESVKHENIGEASYSVNAVDEDYLLDEPFFDATGNTLFDDGGAMFTNDLSNPIEADPSGFDMVEEYLKYFDADDSNLQFVDSDSLKMMGSENLVSDQAFLTQKHVNGGAQEENMGSQQLLQGQDNDFASTSKQNPGNFGSGKNKNFVLTFRVPCNGADIQHPFMKQASRMLGSIPAPPAFASEFPAKDVAFQLNSASQSSSEVHFTAGMIQLRNMTLSQGYWSLGKHTDVNMILTFGPPHNDSTSASSDRMANMPLGKAGSSMSRCWFYLMFAWILIISMSFKIGAYIYTGNA</sequence>
<name>A0A4S4F400_CAMSN</name>
<accession>A0A4S4F400</accession>
<dbReference type="PANTHER" id="PTHR31744:SF210">
    <property type="entry name" value="NAC DOMAIN-CONTAINING PROTEIN 86-LIKE"/>
    <property type="match status" value="1"/>
</dbReference>
<evidence type="ECO:0000256" key="3">
    <source>
        <dbReference type="ARBA" id="ARBA00023163"/>
    </source>
</evidence>
<proteinExistence type="predicted"/>
<dbReference type="PANTHER" id="PTHR31744">
    <property type="entry name" value="PROTEIN CUP-SHAPED COTYLEDON 2-RELATED"/>
    <property type="match status" value="1"/>
</dbReference>
<dbReference type="GO" id="GO:0003677">
    <property type="term" value="F:DNA binding"/>
    <property type="evidence" value="ECO:0007669"/>
    <property type="project" value="UniProtKB-KW"/>
</dbReference>
<gene>
    <name evidence="7" type="ORF">TEA_005001</name>
</gene>
<dbReference type="AlphaFoldDB" id="A0A4S4F400"/>
<dbReference type="PROSITE" id="PS51005">
    <property type="entry name" value="NAC"/>
    <property type="match status" value="1"/>
</dbReference>
<evidence type="ECO:0000256" key="1">
    <source>
        <dbReference type="ARBA" id="ARBA00023015"/>
    </source>
</evidence>
<keyword evidence="4" id="KW-0539">Nucleus</keyword>